<keyword evidence="2" id="KW-1185">Reference proteome</keyword>
<evidence type="ECO:0000313" key="2">
    <source>
        <dbReference type="Proteomes" id="UP000593562"/>
    </source>
</evidence>
<dbReference type="InterPro" id="IPR021495">
    <property type="entry name" value="CRR42-like"/>
</dbReference>
<name>A0A7J7DZ57_TRIWF</name>
<organism evidence="1 2">
    <name type="scientific">Tripterygium wilfordii</name>
    <name type="common">Thunder God vine</name>
    <dbReference type="NCBI Taxonomy" id="458696"/>
    <lineage>
        <taxon>Eukaryota</taxon>
        <taxon>Viridiplantae</taxon>
        <taxon>Streptophyta</taxon>
        <taxon>Embryophyta</taxon>
        <taxon>Tracheophyta</taxon>
        <taxon>Spermatophyta</taxon>
        <taxon>Magnoliopsida</taxon>
        <taxon>eudicotyledons</taxon>
        <taxon>Gunneridae</taxon>
        <taxon>Pentapetalae</taxon>
        <taxon>rosids</taxon>
        <taxon>fabids</taxon>
        <taxon>Celastrales</taxon>
        <taxon>Celastraceae</taxon>
        <taxon>Tripterygium</taxon>
    </lineage>
</organism>
<dbReference type="PANTHER" id="PTHR36799">
    <property type="match status" value="1"/>
</dbReference>
<dbReference type="Pfam" id="PF11347">
    <property type="entry name" value="CRR42-like"/>
    <property type="match status" value="1"/>
</dbReference>
<dbReference type="Proteomes" id="UP000593562">
    <property type="component" value="Unassembled WGS sequence"/>
</dbReference>
<proteinExistence type="predicted"/>
<dbReference type="InParanoid" id="A0A7J7DZ57"/>
<evidence type="ECO:0000313" key="1">
    <source>
        <dbReference type="EMBL" id="KAF5751670.1"/>
    </source>
</evidence>
<sequence length="99" mass="10542">MALFLSSISTVPYTKLHDSTLLHQSLKANTGGPKVFMIKCSEAKESSAEPSKNINVKLEIGSPIVVTEAPKIIKTATSVPCLRVNSGLVKPGDVGRYDS</sequence>
<comment type="caution">
    <text evidence="1">The sequence shown here is derived from an EMBL/GenBank/DDBJ whole genome shotgun (WGS) entry which is preliminary data.</text>
</comment>
<reference evidence="1 2" key="1">
    <citation type="journal article" date="2020" name="Nat. Commun.">
        <title>Genome of Tripterygium wilfordii and identification of cytochrome P450 involved in triptolide biosynthesis.</title>
        <authorList>
            <person name="Tu L."/>
            <person name="Su P."/>
            <person name="Zhang Z."/>
            <person name="Gao L."/>
            <person name="Wang J."/>
            <person name="Hu T."/>
            <person name="Zhou J."/>
            <person name="Zhang Y."/>
            <person name="Zhao Y."/>
            <person name="Liu Y."/>
            <person name="Song Y."/>
            <person name="Tong Y."/>
            <person name="Lu Y."/>
            <person name="Yang J."/>
            <person name="Xu C."/>
            <person name="Jia M."/>
            <person name="Peters R.J."/>
            <person name="Huang L."/>
            <person name="Gao W."/>
        </authorList>
    </citation>
    <scope>NUCLEOTIDE SEQUENCE [LARGE SCALE GENOMIC DNA]</scope>
    <source>
        <strain evidence="2">cv. XIE 37</strain>
        <tissue evidence="1">Leaf</tissue>
    </source>
</reference>
<gene>
    <name evidence="1" type="ORF">HS088_TW02G00686</name>
</gene>
<accession>A0A7J7DZ57</accession>
<protein>
    <submittedName>
        <fullName evidence="1">Uncharacterized protein</fullName>
    </submittedName>
</protein>
<dbReference type="GO" id="GO:0010258">
    <property type="term" value="P:NADH dehydrogenase complex (plastoquinone) assembly"/>
    <property type="evidence" value="ECO:0007669"/>
    <property type="project" value="InterPro"/>
</dbReference>
<dbReference type="AlphaFoldDB" id="A0A7J7DZ57"/>
<dbReference type="EMBL" id="JAAARO010000002">
    <property type="protein sequence ID" value="KAF5751670.1"/>
    <property type="molecule type" value="Genomic_DNA"/>
</dbReference>
<dbReference type="PANTHER" id="PTHR36799:SF2">
    <property type="entry name" value="PROTEIN CHLORORESPIRATORY REDUCTION 42, CHLOROPLASTIC"/>
    <property type="match status" value="1"/>
</dbReference>